<dbReference type="AlphaFoldDB" id="A0A165BHB6"/>
<evidence type="ECO:0000313" key="3">
    <source>
        <dbReference type="Proteomes" id="UP000077266"/>
    </source>
</evidence>
<evidence type="ECO:0000313" key="1">
    <source>
        <dbReference type="EMBL" id="KZV80645.1"/>
    </source>
</evidence>
<sequence>MPWGYRSSEDTHDRDAPRAAVDFISSRCRYLSSIATATHSLLSGEPLLQLSAAYSKSTSTLTRIHLRGPGVGYLVRFQDVIEMLGFFAHEPVEELSLSNYYSPDRPVRDSPPKPFPRLRILSIAACTFRAESMRILLLGLDAPLTCLRIYGDLEMFTMDEAIEIARALPLEELTVLHPRRVRARSFEELRTFTVASHASVNMHLEPPPNIVTLRFEDCEFPSEPFLWVRLVLHLLRAAYLPRCPCLRRFEARIPVFSVRNWQSAAYCLAMLLPQLETFIEVQLVGKAPSSPATLMQQVSHMFRVRQ</sequence>
<dbReference type="Proteomes" id="UP000077266">
    <property type="component" value="Unassembled WGS sequence"/>
</dbReference>
<proteinExistence type="predicted"/>
<name>A0A165BHB6_EXIGL</name>
<protein>
    <submittedName>
        <fullName evidence="1">Uncharacterized protein</fullName>
    </submittedName>
</protein>
<reference evidence="1 3" key="1">
    <citation type="journal article" date="2016" name="Mol. Biol. Evol.">
        <title>Comparative Genomics of Early-Diverging Mushroom-Forming Fungi Provides Insights into the Origins of Lignocellulose Decay Capabilities.</title>
        <authorList>
            <person name="Nagy L.G."/>
            <person name="Riley R."/>
            <person name="Tritt A."/>
            <person name="Adam C."/>
            <person name="Daum C."/>
            <person name="Floudas D."/>
            <person name="Sun H."/>
            <person name="Yadav J.S."/>
            <person name="Pangilinan J."/>
            <person name="Larsson K.H."/>
            <person name="Matsuura K."/>
            <person name="Barry K."/>
            <person name="Labutti K."/>
            <person name="Kuo R."/>
            <person name="Ohm R.A."/>
            <person name="Bhattacharya S.S."/>
            <person name="Shirouzu T."/>
            <person name="Yoshinaga Y."/>
            <person name="Martin F.M."/>
            <person name="Grigoriev I.V."/>
            <person name="Hibbett D.S."/>
        </authorList>
    </citation>
    <scope>NUCLEOTIDE SEQUENCE [LARGE SCALE GENOMIC DNA]</scope>
    <source>
        <strain evidence="1 3">HHB12029</strain>
    </source>
</reference>
<dbReference type="EMBL" id="KV426193">
    <property type="protein sequence ID" value="KZV85300.1"/>
    <property type="molecule type" value="Genomic_DNA"/>
</dbReference>
<accession>A0A165BHB6</accession>
<evidence type="ECO:0000313" key="2">
    <source>
        <dbReference type="EMBL" id="KZV85300.1"/>
    </source>
</evidence>
<gene>
    <name evidence="2" type="ORF">EXIGLDRAFT_775726</name>
    <name evidence="1" type="ORF">EXIGLDRAFT_780688</name>
</gene>
<organism evidence="1 3">
    <name type="scientific">Exidia glandulosa HHB12029</name>
    <dbReference type="NCBI Taxonomy" id="1314781"/>
    <lineage>
        <taxon>Eukaryota</taxon>
        <taxon>Fungi</taxon>
        <taxon>Dikarya</taxon>
        <taxon>Basidiomycota</taxon>
        <taxon>Agaricomycotina</taxon>
        <taxon>Agaricomycetes</taxon>
        <taxon>Auriculariales</taxon>
        <taxon>Exidiaceae</taxon>
        <taxon>Exidia</taxon>
    </lineage>
</organism>
<keyword evidence="3" id="KW-1185">Reference proteome</keyword>
<dbReference type="OrthoDB" id="3309819at2759"/>
<dbReference type="EMBL" id="KV426461">
    <property type="protein sequence ID" value="KZV80645.1"/>
    <property type="molecule type" value="Genomic_DNA"/>
</dbReference>